<name>K6YQX5_9ALTE</name>
<sequence>MKLYSNNDRFMVWQVKQLLDEHNIPCFIKNEFASGAMGELSPLDCQPEVWINDASWQPRAEKLIAQMNTATTAEWTCPNCAESNGGNFEVCWQCGQEGQVDDR</sequence>
<dbReference type="STRING" id="1129793.GPLA_4255"/>
<dbReference type="Pfam" id="PF09413">
    <property type="entry name" value="DUF2007"/>
    <property type="match status" value="1"/>
</dbReference>
<evidence type="ECO:0000256" key="2">
    <source>
        <dbReference type="ARBA" id="ARBA00022771"/>
    </source>
</evidence>
<dbReference type="AlphaFoldDB" id="K6YQX5"/>
<keyword evidence="6" id="KW-1185">Reference proteome</keyword>
<dbReference type="InterPro" id="IPR001876">
    <property type="entry name" value="Znf_RanBP2"/>
</dbReference>
<organism evidence="5 6">
    <name type="scientific">Paraglaciecola polaris LMG 21857</name>
    <dbReference type="NCBI Taxonomy" id="1129793"/>
    <lineage>
        <taxon>Bacteria</taxon>
        <taxon>Pseudomonadati</taxon>
        <taxon>Pseudomonadota</taxon>
        <taxon>Gammaproteobacteria</taxon>
        <taxon>Alteromonadales</taxon>
        <taxon>Alteromonadaceae</taxon>
        <taxon>Paraglaciecola</taxon>
    </lineage>
</organism>
<dbReference type="OrthoDB" id="9814654at2"/>
<comment type="caution">
    <text evidence="5">The sequence shown here is derived from an EMBL/GenBank/DDBJ whole genome shotgun (WGS) entry which is preliminary data.</text>
</comment>
<gene>
    <name evidence="5" type="ORF">GPLA_4255</name>
</gene>
<keyword evidence="2" id="KW-0863">Zinc-finger</keyword>
<dbReference type="Proteomes" id="UP000006322">
    <property type="component" value="Unassembled WGS sequence"/>
</dbReference>
<protein>
    <recommendedName>
        <fullName evidence="4">RanBP2-type domain-containing protein</fullName>
    </recommendedName>
</protein>
<dbReference type="InterPro" id="IPR018551">
    <property type="entry name" value="DUF2007"/>
</dbReference>
<keyword evidence="1" id="KW-0479">Metal-binding</keyword>
<evidence type="ECO:0000313" key="6">
    <source>
        <dbReference type="Proteomes" id="UP000006322"/>
    </source>
</evidence>
<feature type="domain" description="RanBP2-type" evidence="4">
    <location>
        <begin position="75"/>
        <end position="94"/>
    </location>
</feature>
<proteinExistence type="predicted"/>
<evidence type="ECO:0000259" key="4">
    <source>
        <dbReference type="PROSITE" id="PS01358"/>
    </source>
</evidence>
<dbReference type="PROSITE" id="PS01358">
    <property type="entry name" value="ZF_RANBP2_1"/>
    <property type="match status" value="1"/>
</dbReference>
<dbReference type="RefSeq" id="WP_007106897.1">
    <property type="nucleotide sequence ID" value="NZ_BAER01000127.1"/>
</dbReference>
<keyword evidence="3" id="KW-0862">Zinc</keyword>
<dbReference type="EMBL" id="BAER01000127">
    <property type="protein sequence ID" value="GAC35134.1"/>
    <property type="molecule type" value="Genomic_DNA"/>
</dbReference>
<dbReference type="GO" id="GO:0008270">
    <property type="term" value="F:zinc ion binding"/>
    <property type="evidence" value="ECO:0007669"/>
    <property type="project" value="UniProtKB-KW"/>
</dbReference>
<evidence type="ECO:0000256" key="1">
    <source>
        <dbReference type="ARBA" id="ARBA00022723"/>
    </source>
</evidence>
<accession>K6YQX5</accession>
<evidence type="ECO:0000256" key="3">
    <source>
        <dbReference type="ARBA" id="ARBA00022833"/>
    </source>
</evidence>
<evidence type="ECO:0000313" key="5">
    <source>
        <dbReference type="EMBL" id="GAC35134.1"/>
    </source>
</evidence>
<reference evidence="6" key="1">
    <citation type="journal article" date="2014" name="Environ. Microbiol.">
        <title>Comparative genomics of the marine bacterial genus Glaciecola reveals the high degree of genomic diversity and genomic characteristic for cold adaptation.</title>
        <authorList>
            <person name="Qin Q.L."/>
            <person name="Xie B.B."/>
            <person name="Yu Y."/>
            <person name="Shu Y.L."/>
            <person name="Rong J.C."/>
            <person name="Zhang Y.J."/>
            <person name="Zhao D.L."/>
            <person name="Chen X.L."/>
            <person name="Zhang X.Y."/>
            <person name="Chen B."/>
            <person name="Zhou B.C."/>
            <person name="Zhang Y.Z."/>
        </authorList>
    </citation>
    <scope>NUCLEOTIDE SEQUENCE [LARGE SCALE GENOMIC DNA]</scope>
    <source>
        <strain evidence="6">LMG 21857</strain>
    </source>
</reference>